<keyword evidence="4" id="KW-1185">Reference proteome</keyword>
<feature type="domain" description="YVC1 N-terminal linker helical" evidence="2">
    <location>
        <begin position="60"/>
        <end position="193"/>
    </location>
</feature>
<dbReference type="InterPro" id="IPR052971">
    <property type="entry name" value="TRP_calcium_channel"/>
</dbReference>
<protein>
    <recommendedName>
        <fullName evidence="2">YVC1 N-terminal linker helical domain-containing protein</fullName>
    </recommendedName>
</protein>
<dbReference type="InterPro" id="IPR056337">
    <property type="entry name" value="LHD_YVC1"/>
</dbReference>
<dbReference type="PANTHER" id="PTHR35859">
    <property type="entry name" value="NONSELECTIVE CATION CHANNEL PROTEIN"/>
    <property type="match status" value="1"/>
</dbReference>
<evidence type="ECO:0000259" key="2">
    <source>
        <dbReference type="Pfam" id="PF23190"/>
    </source>
</evidence>
<dbReference type="OrthoDB" id="2373987at2759"/>
<dbReference type="Pfam" id="PF23190">
    <property type="entry name" value="LHD_TRPY1"/>
    <property type="match status" value="1"/>
</dbReference>
<reference evidence="3" key="1">
    <citation type="submission" date="2021-02" db="EMBL/GenBank/DDBJ databases">
        <authorList>
            <person name="Nieuwenhuis M."/>
            <person name="Van De Peppel L.J.J."/>
        </authorList>
    </citation>
    <scope>NUCLEOTIDE SEQUENCE</scope>
    <source>
        <strain evidence="3">D49</strain>
    </source>
</reference>
<feature type="transmembrane region" description="Helical" evidence="1">
    <location>
        <begin position="223"/>
        <end position="244"/>
    </location>
</feature>
<comment type="caution">
    <text evidence="3">The sequence shown here is derived from an EMBL/GenBank/DDBJ whole genome shotgun (WGS) entry which is preliminary data.</text>
</comment>
<sequence>MQHDQEYQSLLAPTPEHLASVPVFPLIPALKRDVTTLHWVGTSDINFTIVRPLVQKYARLKNMAVIYACLVVRSHFLAESSRDLANAGVMMSRATLCEIMAMKLLSRFASNYIQLVAVLTTRWSPLAGATSEIVEHVRQIAGDNHDADSAQSALEMAISTQAKAFLASPVSQKVVNDIYSGRVVFSTSASRSILADNYKPRAIELYDSRKAPFMDHYRLRVPFYGAILEFLNFALLLVTFILCLSNHDKMQITGWETLFIIFAAAFTLEEYTAATEHGWISKIEAINHNDGMYTERPMVLLTLNNIASGIITNGLRYLVHQCLYPVPKVCLRLLLSFDACNKNLL</sequence>
<dbReference type="AlphaFoldDB" id="A0A9P7FR19"/>
<dbReference type="EMBL" id="JABCKI010005896">
    <property type="protein sequence ID" value="KAG5636759.1"/>
    <property type="molecule type" value="Genomic_DNA"/>
</dbReference>
<name>A0A9P7FR19_9AGAR</name>
<keyword evidence="1" id="KW-0812">Transmembrane</keyword>
<keyword evidence="1" id="KW-0472">Membrane</keyword>
<keyword evidence="1" id="KW-1133">Transmembrane helix</keyword>
<evidence type="ECO:0000256" key="1">
    <source>
        <dbReference type="SAM" id="Phobius"/>
    </source>
</evidence>
<reference evidence="3" key="2">
    <citation type="submission" date="2021-10" db="EMBL/GenBank/DDBJ databases">
        <title>Phylogenomics reveals ancestral predisposition of the termite-cultivated fungus Termitomyces towards a domesticated lifestyle.</title>
        <authorList>
            <person name="Auxier B."/>
            <person name="Grum-Grzhimaylo A."/>
            <person name="Cardenas M.E."/>
            <person name="Lodge J.D."/>
            <person name="Laessoe T."/>
            <person name="Pedersen O."/>
            <person name="Smith M.E."/>
            <person name="Kuyper T.W."/>
            <person name="Franco-Molano E.A."/>
            <person name="Baroni T.J."/>
            <person name="Aanen D.K."/>
        </authorList>
    </citation>
    <scope>NUCLEOTIDE SEQUENCE</scope>
    <source>
        <strain evidence="3">D49</strain>
    </source>
</reference>
<dbReference type="PANTHER" id="PTHR35859:SF1">
    <property type="entry name" value="NONSELECTIVE CATION CHANNEL PROTEIN"/>
    <property type="match status" value="1"/>
</dbReference>
<evidence type="ECO:0000313" key="4">
    <source>
        <dbReference type="Proteomes" id="UP000717328"/>
    </source>
</evidence>
<accession>A0A9P7FR19</accession>
<proteinExistence type="predicted"/>
<evidence type="ECO:0000313" key="3">
    <source>
        <dbReference type="EMBL" id="KAG5636759.1"/>
    </source>
</evidence>
<organism evidence="3 4">
    <name type="scientific">Sphagnurus paluster</name>
    <dbReference type="NCBI Taxonomy" id="117069"/>
    <lineage>
        <taxon>Eukaryota</taxon>
        <taxon>Fungi</taxon>
        <taxon>Dikarya</taxon>
        <taxon>Basidiomycota</taxon>
        <taxon>Agaricomycotina</taxon>
        <taxon>Agaricomycetes</taxon>
        <taxon>Agaricomycetidae</taxon>
        <taxon>Agaricales</taxon>
        <taxon>Tricholomatineae</taxon>
        <taxon>Lyophyllaceae</taxon>
        <taxon>Sphagnurus</taxon>
    </lineage>
</organism>
<gene>
    <name evidence="3" type="ORF">H0H81_006949</name>
</gene>
<dbReference type="Proteomes" id="UP000717328">
    <property type="component" value="Unassembled WGS sequence"/>
</dbReference>